<dbReference type="Proteomes" id="UP000317315">
    <property type="component" value="Unassembled WGS sequence"/>
</dbReference>
<dbReference type="EMBL" id="FXTM01000013">
    <property type="protein sequence ID" value="SMO59659.1"/>
    <property type="molecule type" value="Genomic_DNA"/>
</dbReference>
<evidence type="ECO:0000313" key="1">
    <source>
        <dbReference type="EMBL" id="SMO59659.1"/>
    </source>
</evidence>
<evidence type="ECO:0000313" key="2">
    <source>
        <dbReference type="Proteomes" id="UP000317315"/>
    </source>
</evidence>
<keyword evidence="2" id="KW-1185">Reference proteome</keyword>
<dbReference type="AlphaFoldDB" id="A0A521CJL9"/>
<accession>A0A521CJL9</accession>
<reference evidence="1 2" key="1">
    <citation type="submission" date="2017-05" db="EMBL/GenBank/DDBJ databases">
        <authorList>
            <person name="Varghese N."/>
            <person name="Submissions S."/>
        </authorList>
    </citation>
    <scope>NUCLEOTIDE SEQUENCE [LARGE SCALE GENOMIC DNA]</scope>
    <source>
        <strain evidence="1 2">DSM 16304</strain>
    </source>
</reference>
<protein>
    <submittedName>
        <fullName evidence="1">Uncharacterized protein</fullName>
    </submittedName>
</protein>
<proteinExistence type="predicted"/>
<organism evidence="1 2">
    <name type="scientific">Balnearium lithotrophicum</name>
    <dbReference type="NCBI Taxonomy" id="223788"/>
    <lineage>
        <taxon>Bacteria</taxon>
        <taxon>Pseudomonadati</taxon>
        <taxon>Aquificota</taxon>
        <taxon>Aquificia</taxon>
        <taxon>Desulfurobacteriales</taxon>
        <taxon>Desulfurobacteriaceae</taxon>
        <taxon>Balnearium</taxon>
    </lineage>
</organism>
<gene>
    <name evidence="1" type="ORF">SAMN06269117_11341</name>
</gene>
<name>A0A521CJL9_9BACT</name>
<sequence>MNILCILLALIAITASICLSLFLAYSKQEERFTGFKECSRLHPSRNYAPPYAPKKPDSINIKA</sequence>